<dbReference type="GO" id="GO:0090729">
    <property type="term" value="F:toxin activity"/>
    <property type="evidence" value="ECO:0007669"/>
    <property type="project" value="UniProtKB-KW"/>
</dbReference>
<dbReference type="Gene3D" id="1.25.40.20">
    <property type="entry name" value="Ankyrin repeat-containing domain"/>
    <property type="match status" value="1"/>
</dbReference>
<keyword evidence="4" id="KW-0964">Secreted</keyword>
<keyword evidence="3" id="KW-0268">Exocytosis</keyword>
<dbReference type="GO" id="GO:0044218">
    <property type="term" value="C:other organism cell membrane"/>
    <property type="evidence" value="ECO:0007669"/>
    <property type="project" value="UniProtKB-KW"/>
</dbReference>
<comment type="caution">
    <text evidence="10">The sequence shown here is derived from an EMBL/GenBank/DDBJ whole genome shotgun (WGS) entry which is preliminary data.</text>
</comment>
<keyword evidence="7" id="KW-0528">Neurotoxin</keyword>
<evidence type="ECO:0000256" key="5">
    <source>
        <dbReference type="ARBA" id="ARBA00022537"/>
    </source>
</evidence>
<evidence type="ECO:0000256" key="7">
    <source>
        <dbReference type="ARBA" id="ARBA00022699"/>
    </source>
</evidence>
<keyword evidence="9" id="KW-1053">Target membrane</keyword>
<dbReference type="GO" id="GO:0044231">
    <property type="term" value="C:host cell presynaptic membrane"/>
    <property type="evidence" value="ECO:0007669"/>
    <property type="project" value="UniProtKB-KW"/>
</dbReference>
<evidence type="ECO:0000256" key="9">
    <source>
        <dbReference type="ARBA" id="ARBA00023298"/>
    </source>
</evidence>
<proteinExistence type="predicted"/>
<dbReference type="GO" id="GO:0005576">
    <property type="term" value="C:extracellular region"/>
    <property type="evidence" value="ECO:0007669"/>
    <property type="project" value="UniProtKB-SubCell"/>
</dbReference>
<dbReference type="Pfam" id="PF12796">
    <property type="entry name" value="Ank_2"/>
    <property type="match status" value="1"/>
</dbReference>
<dbReference type="InterPro" id="IPR036770">
    <property type="entry name" value="Ankyrin_rpt-contain_sf"/>
</dbReference>
<evidence type="ECO:0000256" key="4">
    <source>
        <dbReference type="ARBA" id="ARBA00022525"/>
    </source>
</evidence>
<dbReference type="EMBL" id="BPLQ01004220">
    <property type="protein sequence ID" value="GIY06480.1"/>
    <property type="molecule type" value="Genomic_DNA"/>
</dbReference>
<reference evidence="10 11" key="1">
    <citation type="submission" date="2021-06" db="EMBL/GenBank/DDBJ databases">
        <title>Caerostris darwini draft genome.</title>
        <authorList>
            <person name="Kono N."/>
            <person name="Arakawa K."/>
        </authorList>
    </citation>
    <scope>NUCLEOTIDE SEQUENCE [LARGE SCALE GENOMIC DNA]</scope>
</reference>
<evidence type="ECO:0000313" key="11">
    <source>
        <dbReference type="Proteomes" id="UP001054837"/>
    </source>
</evidence>
<dbReference type="SUPFAM" id="SSF48403">
    <property type="entry name" value="Ankyrin repeat"/>
    <property type="match status" value="1"/>
</dbReference>
<protein>
    <submittedName>
        <fullName evidence="10">TRP Channel</fullName>
    </submittedName>
</protein>
<keyword evidence="5" id="KW-1052">Target cell membrane</keyword>
<evidence type="ECO:0000256" key="1">
    <source>
        <dbReference type="ARBA" id="ARBA00004175"/>
    </source>
</evidence>
<accession>A0AAV4QAL1</accession>
<keyword evidence="11" id="KW-1185">Reference proteome</keyword>
<evidence type="ECO:0000313" key="10">
    <source>
        <dbReference type="EMBL" id="GIY06480.1"/>
    </source>
</evidence>
<gene>
    <name evidence="10" type="ORF">CDAR_514661</name>
</gene>
<dbReference type="GO" id="GO:0006887">
    <property type="term" value="P:exocytosis"/>
    <property type="evidence" value="ECO:0007669"/>
    <property type="project" value="UniProtKB-KW"/>
</dbReference>
<evidence type="ECO:0000256" key="3">
    <source>
        <dbReference type="ARBA" id="ARBA00022483"/>
    </source>
</evidence>
<dbReference type="InterPro" id="IPR002110">
    <property type="entry name" value="Ankyrin_rpt"/>
</dbReference>
<keyword evidence="8" id="KW-0638">Presynaptic neurotoxin</keyword>
<name>A0AAV4QAL1_9ARAC</name>
<comment type="subcellular location">
    <subcellularLocation>
        <location evidence="2">Secreted</location>
    </subcellularLocation>
    <subcellularLocation>
        <location evidence="1">Target cell membrane</location>
    </subcellularLocation>
</comment>
<organism evidence="10 11">
    <name type="scientific">Caerostris darwini</name>
    <dbReference type="NCBI Taxonomy" id="1538125"/>
    <lineage>
        <taxon>Eukaryota</taxon>
        <taxon>Metazoa</taxon>
        <taxon>Ecdysozoa</taxon>
        <taxon>Arthropoda</taxon>
        <taxon>Chelicerata</taxon>
        <taxon>Arachnida</taxon>
        <taxon>Araneae</taxon>
        <taxon>Araneomorphae</taxon>
        <taxon>Entelegynae</taxon>
        <taxon>Araneoidea</taxon>
        <taxon>Araneidae</taxon>
        <taxon>Caerostris</taxon>
    </lineage>
</organism>
<dbReference type="Proteomes" id="UP001054837">
    <property type="component" value="Unassembled WGS sequence"/>
</dbReference>
<sequence>MCKIVFKELAYTPLMYSVKDNRVFVAERFLDMGMDVNIKGKDSLTALHLSAQQVREDMVRLLLGRKADPLASGGAILYVQIFKGYRLENNNGKALGGA</sequence>
<keyword evidence="6" id="KW-0800">Toxin</keyword>
<keyword evidence="9" id="KW-0472">Membrane</keyword>
<dbReference type="SMART" id="SM00248">
    <property type="entry name" value="ANK"/>
    <property type="match status" value="2"/>
</dbReference>
<dbReference type="AlphaFoldDB" id="A0AAV4QAL1"/>
<evidence type="ECO:0000256" key="2">
    <source>
        <dbReference type="ARBA" id="ARBA00004613"/>
    </source>
</evidence>
<evidence type="ECO:0000256" key="8">
    <source>
        <dbReference type="ARBA" id="ARBA00023028"/>
    </source>
</evidence>
<evidence type="ECO:0000256" key="6">
    <source>
        <dbReference type="ARBA" id="ARBA00022656"/>
    </source>
</evidence>